<dbReference type="SUPFAM" id="SSF51182">
    <property type="entry name" value="RmlC-like cupins"/>
    <property type="match status" value="1"/>
</dbReference>
<evidence type="ECO:0000313" key="2">
    <source>
        <dbReference type="EMBL" id="MBE4907229.1"/>
    </source>
</evidence>
<dbReference type="Proteomes" id="UP001516662">
    <property type="component" value="Unassembled WGS sequence"/>
</dbReference>
<dbReference type="InterPro" id="IPR014710">
    <property type="entry name" value="RmlC-like_jellyroll"/>
</dbReference>
<dbReference type="InterPro" id="IPR008894">
    <property type="entry name" value="QdtA_cupin_dom"/>
</dbReference>
<evidence type="ECO:0000259" key="1">
    <source>
        <dbReference type="Pfam" id="PF05523"/>
    </source>
</evidence>
<proteinExistence type="predicted"/>
<dbReference type="CDD" id="cd20292">
    <property type="entry name" value="cupin_QdtA-like"/>
    <property type="match status" value="1"/>
</dbReference>
<protein>
    <submittedName>
        <fullName evidence="2">WxcM-like domain-containing protein</fullName>
    </submittedName>
</protein>
<dbReference type="Pfam" id="PF05523">
    <property type="entry name" value="FdtA"/>
    <property type="match status" value="1"/>
</dbReference>
<dbReference type="RefSeq" id="WP_193534701.1">
    <property type="nucleotide sequence ID" value="NZ_JADCLJ010000007.1"/>
</dbReference>
<keyword evidence="3" id="KW-1185">Reference proteome</keyword>
<comment type="caution">
    <text evidence="2">The sequence shown here is derived from an EMBL/GenBank/DDBJ whole genome shotgun (WGS) entry which is preliminary data.</text>
</comment>
<gene>
    <name evidence="2" type="ORF">IMZ08_04040</name>
</gene>
<evidence type="ECO:0000313" key="3">
    <source>
        <dbReference type="Proteomes" id="UP001516662"/>
    </source>
</evidence>
<sequence length="129" mass="15415">MKNLLIEFQIIADKRGGLVSLEQFKNIPFDIKRVYYIFDTKPDEERGFHAHKNLQQVLICLNGSCKVRLDDGTNKREYYLSKPNQGLLIEKSIWREMYDFTEGCVLLVLASDYYDENDYIRNYEEFKRK</sequence>
<accession>A0ABR9QG63</accession>
<feature type="domain" description="Sugar 3,4-ketoisomerase QdtA cupin" evidence="1">
    <location>
        <begin position="3"/>
        <end position="128"/>
    </location>
</feature>
<dbReference type="EMBL" id="JADCLJ010000007">
    <property type="protein sequence ID" value="MBE4907229.1"/>
    <property type="molecule type" value="Genomic_DNA"/>
</dbReference>
<reference evidence="2 3" key="1">
    <citation type="submission" date="2020-10" db="EMBL/GenBank/DDBJ databases">
        <title>Bacillus sp. HD4P25, an endophyte from a halophyte.</title>
        <authorList>
            <person name="Sun J.-Q."/>
        </authorList>
    </citation>
    <scope>NUCLEOTIDE SEQUENCE [LARGE SCALE GENOMIC DNA]</scope>
    <source>
        <strain evidence="2 3">YIM 93174</strain>
    </source>
</reference>
<dbReference type="InterPro" id="IPR011051">
    <property type="entry name" value="RmlC_Cupin_sf"/>
</dbReference>
<name>A0ABR9QG63_9BACI</name>
<organism evidence="2 3">
    <name type="scientific">Litchfieldia luteola</name>
    <dbReference type="NCBI Taxonomy" id="682179"/>
    <lineage>
        <taxon>Bacteria</taxon>
        <taxon>Bacillati</taxon>
        <taxon>Bacillota</taxon>
        <taxon>Bacilli</taxon>
        <taxon>Bacillales</taxon>
        <taxon>Bacillaceae</taxon>
        <taxon>Litchfieldia</taxon>
    </lineage>
</organism>
<dbReference type="Gene3D" id="2.60.120.10">
    <property type="entry name" value="Jelly Rolls"/>
    <property type="match status" value="1"/>
</dbReference>